<dbReference type="InterPro" id="IPR036236">
    <property type="entry name" value="Znf_C2H2_sf"/>
</dbReference>
<dbReference type="Pfam" id="PF00096">
    <property type="entry name" value="zf-C2H2"/>
    <property type="match status" value="3"/>
</dbReference>
<keyword evidence="7" id="KW-0238">DNA-binding</keyword>
<dbReference type="PROSITE" id="PS00028">
    <property type="entry name" value="ZINC_FINGER_C2H2_1"/>
    <property type="match status" value="3"/>
</dbReference>
<evidence type="ECO:0000259" key="13">
    <source>
        <dbReference type="PROSITE" id="PS50157"/>
    </source>
</evidence>
<evidence type="ECO:0000256" key="12">
    <source>
        <dbReference type="SAM" id="MobiDB-lite"/>
    </source>
</evidence>
<feature type="region of interest" description="Disordered" evidence="12">
    <location>
        <begin position="33"/>
        <end position="69"/>
    </location>
</feature>
<dbReference type="GO" id="GO:0000981">
    <property type="term" value="F:DNA-binding transcription factor activity, RNA polymerase II-specific"/>
    <property type="evidence" value="ECO:0007669"/>
    <property type="project" value="TreeGrafter"/>
</dbReference>
<keyword evidence="4 11" id="KW-0863">Zinc-finger</keyword>
<keyword evidence="3" id="KW-0677">Repeat</keyword>
<evidence type="ECO:0000256" key="1">
    <source>
        <dbReference type="ARBA" id="ARBA00004123"/>
    </source>
</evidence>
<evidence type="ECO:0000256" key="3">
    <source>
        <dbReference type="ARBA" id="ARBA00022737"/>
    </source>
</evidence>
<evidence type="ECO:0000313" key="14">
    <source>
        <dbReference type="Ensembl" id="ENSCCRP00010058439.1"/>
    </source>
</evidence>
<dbReference type="AlphaFoldDB" id="A0A8C1L7I0"/>
<evidence type="ECO:0000256" key="11">
    <source>
        <dbReference type="PROSITE-ProRule" id="PRU00042"/>
    </source>
</evidence>
<dbReference type="SUPFAM" id="SSF57667">
    <property type="entry name" value="beta-beta-alpha zinc fingers"/>
    <property type="match status" value="2"/>
</dbReference>
<reference evidence="14" key="2">
    <citation type="submission" date="2025-09" db="UniProtKB">
        <authorList>
            <consortium name="Ensembl"/>
        </authorList>
    </citation>
    <scope>IDENTIFICATION</scope>
</reference>
<dbReference type="GO" id="GO:0000978">
    <property type="term" value="F:RNA polymerase II cis-regulatory region sequence-specific DNA binding"/>
    <property type="evidence" value="ECO:0007669"/>
    <property type="project" value="TreeGrafter"/>
</dbReference>
<evidence type="ECO:0000256" key="8">
    <source>
        <dbReference type="ARBA" id="ARBA00023159"/>
    </source>
</evidence>
<proteinExistence type="predicted"/>
<feature type="domain" description="C2H2-type" evidence="13">
    <location>
        <begin position="308"/>
        <end position="337"/>
    </location>
</feature>
<reference evidence="14" key="1">
    <citation type="submission" date="2025-08" db="UniProtKB">
        <authorList>
            <consortium name="Ensembl"/>
        </authorList>
    </citation>
    <scope>IDENTIFICATION</scope>
</reference>
<protein>
    <submittedName>
        <fullName evidence="14">Si:ch211-117k10.3</fullName>
    </submittedName>
</protein>
<keyword evidence="2" id="KW-0479">Metal-binding</keyword>
<comment type="subcellular location">
    <subcellularLocation>
        <location evidence="1">Nucleus</location>
    </subcellularLocation>
</comment>
<dbReference type="Gene3D" id="3.30.160.60">
    <property type="entry name" value="Classic Zinc Finger"/>
    <property type="match status" value="3"/>
</dbReference>
<evidence type="ECO:0000256" key="7">
    <source>
        <dbReference type="ARBA" id="ARBA00023125"/>
    </source>
</evidence>
<evidence type="ECO:0000313" key="15">
    <source>
        <dbReference type="Proteomes" id="UP000694427"/>
    </source>
</evidence>
<keyword evidence="5" id="KW-0862">Zinc</keyword>
<feature type="region of interest" description="Disordered" evidence="12">
    <location>
        <begin position="119"/>
        <end position="159"/>
    </location>
</feature>
<sequence length="408" mass="44398">MVSISDKAVATANESFADHTLATLPFVEVAGSESSERGSSISCSSPETGDAGAQLGYSPGEEDEDDGPLRIFFDCTEEMLTQPPKLPDFIPQLSSTFSPTLEDIEEFLMEKMELLSEAPLSPEEKSKEDEPPIQPSSPADIEPKSSPTTTPPAAQSVNTTASPAPVLIGAPFVLQIQPLQLSHALPQQDTQSGVANGLQVAHLVLGVQGAQNITLLSPQVPSATLLPIVGEAVNQDQKYVKIAPLPITIRAVGIAGTGLVKAITPRPSRSSTETLRVHKCSHPGCEKMYTKSSHLKAHFRRHTGEKPYLCSWPDCGWRFSRSDELSRHRRSHSGVKPYECTMCDKKFARSDHLSKHTKVHRGPRAGRLAHSPDVIVKLKADFWHFGGLKLSSQWISSRFVLRWCQATG</sequence>
<keyword evidence="15" id="KW-1185">Reference proteome</keyword>
<evidence type="ECO:0000256" key="5">
    <source>
        <dbReference type="ARBA" id="ARBA00022833"/>
    </source>
</evidence>
<accession>A0A8C1L7I0</accession>
<feature type="domain" description="C2H2-type" evidence="13">
    <location>
        <begin position="278"/>
        <end position="307"/>
    </location>
</feature>
<evidence type="ECO:0000256" key="10">
    <source>
        <dbReference type="ARBA" id="ARBA00023242"/>
    </source>
</evidence>
<keyword evidence="10" id="KW-0539">Nucleus</keyword>
<dbReference type="PANTHER" id="PTHR23235:SF141">
    <property type="entry name" value="KRUEPPEL-LIKE FACTOR 15"/>
    <property type="match status" value="1"/>
</dbReference>
<dbReference type="PROSITE" id="PS50157">
    <property type="entry name" value="ZINC_FINGER_C2H2_2"/>
    <property type="match status" value="3"/>
</dbReference>
<dbReference type="PANTHER" id="PTHR23235">
    <property type="entry name" value="KRUEPPEL-LIKE TRANSCRIPTION FACTOR"/>
    <property type="match status" value="1"/>
</dbReference>
<evidence type="ECO:0000256" key="9">
    <source>
        <dbReference type="ARBA" id="ARBA00023163"/>
    </source>
</evidence>
<evidence type="ECO:0000256" key="6">
    <source>
        <dbReference type="ARBA" id="ARBA00023015"/>
    </source>
</evidence>
<feature type="compositionally biased region" description="Low complexity" evidence="12">
    <location>
        <begin position="37"/>
        <end position="47"/>
    </location>
</feature>
<feature type="domain" description="C2H2-type" evidence="13">
    <location>
        <begin position="338"/>
        <end position="365"/>
    </location>
</feature>
<dbReference type="FunFam" id="3.30.160.60:FF:000018">
    <property type="entry name" value="Krueppel-like factor 15"/>
    <property type="match status" value="1"/>
</dbReference>
<dbReference type="FunFam" id="3.30.160.60:FF:002300">
    <property type="entry name" value="Kruppel like factor 18"/>
    <property type="match status" value="1"/>
</dbReference>
<keyword evidence="9" id="KW-0804">Transcription</keyword>
<dbReference type="FunFam" id="3.30.160.60:FF:000368">
    <property type="entry name" value="Krueppel-like factor 15"/>
    <property type="match status" value="1"/>
</dbReference>
<organism evidence="14 15">
    <name type="scientific">Cyprinus carpio</name>
    <name type="common">Common carp</name>
    <dbReference type="NCBI Taxonomy" id="7962"/>
    <lineage>
        <taxon>Eukaryota</taxon>
        <taxon>Metazoa</taxon>
        <taxon>Chordata</taxon>
        <taxon>Craniata</taxon>
        <taxon>Vertebrata</taxon>
        <taxon>Euteleostomi</taxon>
        <taxon>Actinopterygii</taxon>
        <taxon>Neopterygii</taxon>
        <taxon>Teleostei</taxon>
        <taxon>Ostariophysi</taxon>
        <taxon>Cypriniformes</taxon>
        <taxon>Cyprinidae</taxon>
        <taxon>Cyprininae</taxon>
        <taxon>Cyprinus</taxon>
    </lineage>
</organism>
<dbReference type="GO" id="GO:0008270">
    <property type="term" value="F:zinc ion binding"/>
    <property type="evidence" value="ECO:0007669"/>
    <property type="project" value="UniProtKB-KW"/>
</dbReference>
<dbReference type="Proteomes" id="UP000694427">
    <property type="component" value="Unplaced"/>
</dbReference>
<keyword evidence="8" id="KW-0010">Activator</keyword>
<dbReference type="GO" id="GO:0005634">
    <property type="term" value="C:nucleus"/>
    <property type="evidence" value="ECO:0007669"/>
    <property type="project" value="UniProtKB-SubCell"/>
</dbReference>
<evidence type="ECO:0000256" key="2">
    <source>
        <dbReference type="ARBA" id="ARBA00022723"/>
    </source>
</evidence>
<keyword evidence="6" id="KW-0805">Transcription regulation</keyword>
<dbReference type="SMART" id="SM00355">
    <property type="entry name" value="ZnF_C2H2"/>
    <property type="match status" value="3"/>
</dbReference>
<evidence type="ECO:0000256" key="4">
    <source>
        <dbReference type="ARBA" id="ARBA00022771"/>
    </source>
</evidence>
<name>A0A8C1L7I0_CYPCA</name>
<dbReference type="InterPro" id="IPR013087">
    <property type="entry name" value="Znf_C2H2_type"/>
</dbReference>
<dbReference type="Ensembl" id="ENSCCRT00010064035.1">
    <property type="protein sequence ID" value="ENSCCRP00010058439.1"/>
    <property type="gene ID" value="ENSCCRG00010024732.1"/>
</dbReference>
<dbReference type="GO" id="GO:0045893">
    <property type="term" value="P:positive regulation of DNA-templated transcription"/>
    <property type="evidence" value="ECO:0007669"/>
    <property type="project" value="UniProtKB-ARBA"/>
</dbReference>